<dbReference type="Gene3D" id="3.40.50.620">
    <property type="entry name" value="HUPs"/>
    <property type="match status" value="1"/>
</dbReference>
<dbReference type="CDD" id="cd00293">
    <property type="entry name" value="USP-like"/>
    <property type="match status" value="1"/>
</dbReference>
<gene>
    <name evidence="1" type="ORF">NM125_06980</name>
</gene>
<dbReference type="InterPro" id="IPR014729">
    <property type="entry name" value="Rossmann-like_a/b/a_fold"/>
</dbReference>
<reference evidence="1" key="1">
    <citation type="submission" date="2022-06" db="EMBL/GenBank/DDBJ databases">
        <title>Gracilimonas sp. CAU 1638 isolated from sea sediment.</title>
        <authorList>
            <person name="Kim W."/>
        </authorList>
    </citation>
    <scope>NUCLEOTIDE SEQUENCE</scope>
    <source>
        <strain evidence="1">CAU 1638</strain>
    </source>
</reference>
<proteinExistence type="predicted"/>
<dbReference type="EMBL" id="JANDBC010000001">
    <property type="protein sequence ID" value="MCP9291322.1"/>
    <property type="molecule type" value="Genomic_DNA"/>
</dbReference>
<keyword evidence="2" id="KW-1185">Reference proteome</keyword>
<evidence type="ECO:0000313" key="2">
    <source>
        <dbReference type="Proteomes" id="UP001139125"/>
    </source>
</evidence>
<dbReference type="Proteomes" id="UP001139125">
    <property type="component" value="Unassembled WGS sequence"/>
</dbReference>
<evidence type="ECO:0000313" key="1">
    <source>
        <dbReference type="EMBL" id="MCP9291322.1"/>
    </source>
</evidence>
<dbReference type="SUPFAM" id="SSF52402">
    <property type="entry name" value="Adenine nucleotide alpha hydrolases-like"/>
    <property type="match status" value="1"/>
</dbReference>
<accession>A0A9X2L307</accession>
<dbReference type="RefSeq" id="WP_255134163.1">
    <property type="nucleotide sequence ID" value="NZ_JANDBC010000001.1"/>
</dbReference>
<sequence>MGNAKKWVIATNGTKYASAAVKYAAELFRDLRTEPEVYILVVAIDDDSLTEAKAILEMAKYTFEDIAGKEGPLTPFVETGEPGKVIVEQMNKLKADHLFIGGADFKWDINDEGPGGISNYIIEHISGGVTLIK</sequence>
<dbReference type="AlphaFoldDB" id="A0A9X2L307"/>
<comment type="caution">
    <text evidence="1">The sequence shown here is derived from an EMBL/GenBank/DDBJ whole genome shotgun (WGS) entry which is preliminary data.</text>
</comment>
<organism evidence="1 2">
    <name type="scientific">Gracilimonas sediminicola</name>
    <dbReference type="NCBI Taxonomy" id="2952158"/>
    <lineage>
        <taxon>Bacteria</taxon>
        <taxon>Pseudomonadati</taxon>
        <taxon>Balneolota</taxon>
        <taxon>Balneolia</taxon>
        <taxon>Balneolales</taxon>
        <taxon>Balneolaceae</taxon>
        <taxon>Gracilimonas</taxon>
    </lineage>
</organism>
<protein>
    <submittedName>
        <fullName evidence="1">Universal stress protein</fullName>
    </submittedName>
</protein>
<name>A0A9X2L307_9BACT</name>